<evidence type="ECO:0000256" key="6">
    <source>
        <dbReference type="ARBA" id="ARBA00044804"/>
    </source>
</evidence>
<keyword evidence="12" id="KW-1185">Reference proteome</keyword>
<evidence type="ECO:0000256" key="5">
    <source>
        <dbReference type="ARBA" id="ARBA00044769"/>
    </source>
</evidence>
<dbReference type="InterPro" id="IPR029055">
    <property type="entry name" value="Ntn_hydrolases_N"/>
</dbReference>
<dbReference type="PANTHER" id="PTHR35527">
    <property type="entry name" value="CHOLOYLGLYCINE HYDROLASE"/>
    <property type="match status" value="1"/>
</dbReference>
<dbReference type="EC" id="3.5.1.24" evidence="5"/>
<dbReference type="InterPro" id="IPR047711">
    <property type="entry name" value="CBAH"/>
</dbReference>
<dbReference type="Proteomes" id="UP000181899">
    <property type="component" value="Unassembled WGS sequence"/>
</dbReference>
<comment type="catalytic activity">
    <reaction evidence="8">
        <text>cholate + taurine = taurocholate + H2O</text>
        <dbReference type="Rhea" id="RHEA:47108"/>
        <dbReference type="ChEBI" id="CHEBI:15377"/>
        <dbReference type="ChEBI" id="CHEBI:29747"/>
        <dbReference type="ChEBI" id="CHEBI:36257"/>
        <dbReference type="ChEBI" id="CHEBI:507393"/>
    </reaction>
    <physiologicalReaction direction="right-to-left" evidence="8">
        <dbReference type="Rhea" id="RHEA:47110"/>
    </physiologicalReaction>
</comment>
<dbReference type="AlphaFoldDB" id="A0A1I5B965"/>
<sequence length="324" mass="36795">MCTAVNYKTDGFYFGRNLDLHYSYDEKVTITPRNFPLKFRSVGELKNHYAIIGMATEMEGYPLYYDATNEKGVSMAGLNFPGNAVFHPFEEGKDNVSPFEFILWILGQCQNMAEVRKLLSKIHLYDEPFSKDVPLAPLHYMIAYKDESLVVESVADGLKIHENPVGVLANNPEFTYHLHRLNDFMQVTGKTPVNLFSEKLPLKPYSLGMGSMGLPGDLSSSSRFVRAAFVKVQDYEPKGEEESVSQFFHILDAVSQPKGCTEVEGGHFEYTIYSSCVNTEKGIYYYKTYDNSSLTAVSLQKENLDSDKLLQYPLRKKLVVEREN</sequence>
<dbReference type="GO" id="GO:0045302">
    <property type="term" value="F:choloylglycine hydrolase activity"/>
    <property type="evidence" value="ECO:0007669"/>
    <property type="project" value="UniProtKB-EC"/>
</dbReference>
<dbReference type="InterPro" id="IPR052193">
    <property type="entry name" value="Peptidase_C59"/>
</dbReference>
<dbReference type="PANTHER" id="PTHR35527:SF2">
    <property type="entry name" value="HYDROLASE"/>
    <property type="match status" value="1"/>
</dbReference>
<evidence type="ECO:0000256" key="8">
    <source>
        <dbReference type="ARBA" id="ARBA00047285"/>
    </source>
</evidence>
<dbReference type="EMBL" id="FOVK01000004">
    <property type="protein sequence ID" value="SFN71264.1"/>
    <property type="molecule type" value="Genomic_DNA"/>
</dbReference>
<proteinExistence type="inferred from homology"/>
<keyword evidence="4" id="KW-0443">Lipid metabolism</keyword>
<name>A0A1I5B965_9CLOT</name>
<evidence type="ECO:0000256" key="9">
    <source>
        <dbReference type="ARBA" id="ARBA00048897"/>
    </source>
</evidence>
<dbReference type="RefSeq" id="WP_074911830.1">
    <property type="nucleotide sequence ID" value="NZ_FOVK01000004.1"/>
</dbReference>
<evidence type="ECO:0000256" key="1">
    <source>
        <dbReference type="ARBA" id="ARBA00004860"/>
    </source>
</evidence>
<comment type="catalytic activity">
    <reaction evidence="9">
        <text>taurodeoxycholate + H2O = deoxycholate + taurine</text>
        <dbReference type="Rhea" id="RHEA:47556"/>
        <dbReference type="ChEBI" id="CHEBI:15377"/>
        <dbReference type="ChEBI" id="CHEBI:23614"/>
        <dbReference type="ChEBI" id="CHEBI:36261"/>
        <dbReference type="ChEBI" id="CHEBI:507393"/>
    </reaction>
    <physiologicalReaction direction="left-to-right" evidence="9">
        <dbReference type="Rhea" id="RHEA:47557"/>
    </physiologicalReaction>
</comment>
<organism evidence="11 12">
    <name type="scientific">Proteiniclasticum ruminis</name>
    <dbReference type="NCBI Taxonomy" id="398199"/>
    <lineage>
        <taxon>Bacteria</taxon>
        <taxon>Bacillati</taxon>
        <taxon>Bacillota</taxon>
        <taxon>Clostridia</taxon>
        <taxon>Eubacteriales</taxon>
        <taxon>Clostridiaceae</taxon>
        <taxon>Proteiniclasticum</taxon>
    </lineage>
</organism>
<protein>
    <recommendedName>
        <fullName evidence="5">choloylglycine hydrolase</fullName>
        <ecNumber evidence="5">3.5.1.24</ecNumber>
    </recommendedName>
    <alternativeName>
        <fullName evidence="6">Bile salt hydrolase</fullName>
    </alternativeName>
    <alternativeName>
        <fullName evidence="7">Choloylglycine hydrolase</fullName>
    </alternativeName>
</protein>
<evidence type="ECO:0000313" key="11">
    <source>
        <dbReference type="EMBL" id="SFN71264.1"/>
    </source>
</evidence>
<dbReference type="Pfam" id="PF02275">
    <property type="entry name" value="CBAH"/>
    <property type="match status" value="1"/>
</dbReference>
<gene>
    <name evidence="11" type="ORF">SAMN04488695_10480</name>
</gene>
<evidence type="ECO:0000259" key="10">
    <source>
        <dbReference type="Pfam" id="PF02275"/>
    </source>
</evidence>
<dbReference type="OrthoDB" id="9794717at2"/>
<dbReference type="CDD" id="cd00542">
    <property type="entry name" value="Ntn_PVA"/>
    <property type="match status" value="1"/>
</dbReference>
<comment type="similarity">
    <text evidence="2">Belongs to the peptidase C59 family.</text>
</comment>
<dbReference type="InterPro" id="IPR029132">
    <property type="entry name" value="CBAH/NAAA_C"/>
</dbReference>
<evidence type="ECO:0000256" key="7">
    <source>
        <dbReference type="ARBA" id="ARBA00044806"/>
    </source>
</evidence>
<dbReference type="NCBIfam" id="NF038245">
    <property type="entry name" value="bile_salt_hydro"/>
    <property type="match status" value="1"/>
</dbReference>
<reference evidence="11 12" key="1">
    <citation type="submission" date="2016-10" db="EMBL/GenBank/DDBJ databases">
        <authorList>
            <person name="de Groot N.N."/>
        </authorList>
    </citation>
    <scope>NUCLEOTIDE SEQUENCE [LARGE SCALE GENOMIC DNA]</scope>
    <source>
        <strain evidence="11 12">ML2</strain>
    </source>
</reference>
<dbReference type="Gene3D" id="3.60.60.10">
    <property type="entry name" value="Penicillin V Acylase, Chain A"/>
    <property type="match status" value="1"/>
</dbReference>
<evidence type="ECO:0000256" key="4">
    <source>
        <dbReference type="ARBA" id="ARBA00023098"/>
    </source>
</evidence>
<keyword evidence="3 11" id="KW-0378">Hydrolase</keyword>
<comment type="pathway">
    <text evidence="1">Lipid metabolism; bile acid biosynthesis.</text>
</comment>
<accession>A0A1I5B965</accession>
<evidence type="ECO:0000256" key="3">
    <source>
        <dbReference type="ARBA" id="ARBA00022801"/>
    </source>
</evidence>
<dbReference type="GO" id="GO:0006629">
    <property type="term" value="P:lipid metabolic process"/>
    <property type="evidence" value="ECO:0007669"/>
    <property type="project" value="UniProtKB-KW"/>
</dbReference>
<evidence type="ECO:0000256" key="2">
    <source>
        <dbReference type="ARBA" id="ARBA00006625"/>
    </source>
</evidence>
<dbReference type="SUPFAM" id="SSF56235">
    <property type="entry name" value="N-terminal nucleophile aminohydrolases (Ntn hydrolases)"/>
    <property type="match status" value="1"/>
</dbReference>
<feature type="domain" description="Choloylglycine hydrolase/NAAA C-terminal" evidence="10">
    <location>
        <begin position="2"/>
        <end position="310"/>
    </location>
</feature>
<evidence type="ECO:0000313" key="12">
    <source>
        <dbReference type="Proteomes" id="UP000181899"/>
    </source>
</evidence>